<protein>
    <submittedName>
        <fullName evidence="2">Rhodanese-like domain-containing protein</fullName>
    </submittedName>
</protein>
<evidence type="ECO:0000313" key="2">
    <source>
        <dbReference type="EMBL" id="RIB06473.1"/>
    </source>
</evidence>
<dbReference type="Proteomes" id="UP000266673">
    <property type="component" value="Unassembled WGS sequence"/>
</dbReference>
<dbReference type="InterPro" id="IPR001763">
    <property type="entry name" value="Rhodanese-like_dom"/>
</dbReference>
<dbReference type="Pfam" id="PF00581">
    <property type="entry name" value="Rhodanese"/>
    <property type="match status" value="1"/>
</dbReference>
<dbReference type="PANTHER" id="PTHR10828:SF38">
    <property type="entry name" value="ARSENICAL-RESISTANCE PROTEIN 2-RELATED"/>
    <property type="match status" value="1"/>
</dbReference>
<dbReference type="OrthoDB" id="102559at2759"/>
<dbReference type="GO" id="GO:0005737">
    <property type="term" value="C:cytoplasm"/>
    <property type="evidence" value="ECO:0007669"/>
    <property type="project" value="TreeGrafter"/>
</dbReference>
<dbReference type="PROSITE" id="PS50206">
    <property type="entry name" value="RHODANESE_3"/>
    <property type="match status" value="1"/>
</dbReference>
<name>A0A397UGP3_9GLOM</name>
<keyword evidence="3" id="KW-1185">Reference proteome</keyword>
<gene>
    <name evidence="2" type="ORF">C2G38_1985640</name>
</gene>
<reference evidence="2 3" key="1">
    <citation type="submission" date="2018-06" db="EMBL/GenBank/DDBJ databases">
        <title>Comparative genomics reveals the genomic features of Rhizophagus irregularis, R. cerebriforme, R. diaphanum and Gigaspora rosea, and their symbiotic lifestyle signature.</title>
        <authorList>
            <person name="Morin E."/>
            <person name="San Clemente H."/>
            <person name="Chen E.C.H."/>
            <person name="De La Providencia I."/>
            <person name="Hainaut M."/>
            <person name="Kuo A."/>
            <person name="Kohler A."/>
            <person name="Murat C."/>
            <person name="Tang N."/>
            <person name="Roy S."/>
            <person name="Loubradou J."/>
            <person name="Henrissat B."/>
            <person name="Grigoriev I.V."/>
            <person name="Corradi N."/>
            <person name="Roux C."/>
            <person name="Martin F.M."/>
        </authorList>
    </citation>
    <scope>NUCLEOTIDE SEQUENCE [LARGE SCALE GENOMIC DNA]</scope>
    <source>
        <strain evidence="2 3">DAOM 194757</strain>
    </source>
</reference>
<dbReference type="STRING" id="44941.A0A397UGP3"/>
<dbReference type="EMBL" id="QKWP01001808">
    <property type="protein sequence ID" value="RIB06473.1"/>
    <property type="molecule type" value="Genomic_DNA"/>
</dbReference>
<proteinExistence type="predicted"/>
<dbReference type="PANTHER" id="PTHR10828">
    <property type="entry name" value="M-PHASE INDUCER PHOSPHATASE DUAL SPECIFICITY PHOSPHATASE CDC25"/>
    <property type="match status" value="1"/>
</dbReference>
<dbReference type="GO" id="GO:0005634">
    <property type="term" value="C:nucleus"/>
    <property type="evidence" value="ECO:0007669"/>
    <property type="project" value="TreeGrafter"/>
</dbReference>
<accession>A0A397UGP3</accession>
<feature type="domain" description="Rhodanese" evidence="1">
    <location>
        <begin position="23"/>
        <end position="117"/>
    </location>
</feature>
<evidence type="ECO:0000259" key="1">
    <source>
        <dbReference type="PROSITE" id="PS50206"/>
    </source>
</evidence>
<dbReference type="SMART" id="SM00450">
    <property type="entry name" value="RHOD"/>
    <property type="match status" value="1"/>
</dbReference>
<dbReference type="SUPFAM" id="SSF52821">
    <property type="entry name" value="Rhodanese/Cell cycle control phosphatase"/>
    <property type="match status" value="1"/>
</dbReference>
<sequence length="130" mass="14839">MSKPSYIKAEELREIIKNKTKVPGKDYLVVDVRDEDYQGGNIPNVINKPSDNFTDSLDALISEYSQIPKIIFTCRQSQVRGPSCAAAYASKVNTDQTIHVLKGGMNGWLRKYKDDSELVENYVEEEEWDF</sequence>
<dbReference type="Gene3D" id="3.40.250.10">
    <property type="entry name" value="Rhodanese-like domain"/>
    <property type="match status" value="1"/>
</dbReference>
<dbReference type="GO" id="GO:0004725">
    <property type="term" value="F:protein tyrosine phosphatase activity"/>
    <property type="evidence" value="ECO:0007669"/>
    <property type="project" value="TreeGrafter"/>
</dbReference>
<dbReference type="InterPro" id="IPR036873">
    <property type="entry name" value="Rhodanese-like_dom_sf"/>
</dbReference>
<comment type="caution">
    <text evidence="2">The sequence shown here is derived from an EMBL/GenBank/DDBJ whole genome shotgun (WGS) entry which is preliminary data.</text>
</comment>
<organism evidence="2 3">
    <name type="scientific">Gigaspora rosea</name>
    <dbReference type="NCBI Taxonomy" id="44941"/>
    <lineage>
        <taxon>Eukaryota</taxon>
        <taxon>Fungi</taxon>
        <taxon>Fungi incertae sedis</taxon>
        <taxon>Mucoromycota</taxon>
        <taxon>Glomeromycotina</taxon>
        <taxon>Glomeromycetes</taxon>
        <taxon>Diversisporales</taxon>
        <taxon>Gigasporaceae</taxon>
        <taxon>Gigaspora</taxon>
    </lineage>
</organism>
<evidence type="ECO:0000313" key="3">
    <source>
        <dbReference type="Proteomes" id="UP000266673"/>
    </source>
</evidence>
<dbReference type="AlphaFoldDB" id="A0A397UGP3"/>